<comment type="catalytic activity">
    <reaction evidence="5">
        <text>melleolide F + FADH2 + chloride + O2 = 6'-chloromelleolide F + FAD + 2 H2O + H(+)</text>
        <dbReference type="Rhea" id="RHEA:67160"/>
        <dbReference type="ChEBI" id="CHEBI:15377"/>
        <dbReference type="ChEBI" id="CHEBI:15378"/>
        <dbReference type="ChEBI" id="CHEBI:15379"/>
        <dbReference type="ChEBI" id="CHEBI:17996"/>
        <dbReference type="ChEBI" id="CHEBI:57692"/>
        <dbReference type="ChEBI" id="CHEBI:58307"/>
        <dbReference type="ChEBI" id="CHEBI:167712"/>
        <dbReference type="ChEBI" id="CHEBI:167713"/>
    </reaction>
    <physiologicalReaction direction="left-to-right" evidence="5">
        <dbReference type="Rhea" id="RHEA:67161"/>
    </physiologicalReaction>
</comment>
<evidence type="ECO:0000256" key="4">
    <source>
        <dbReference type="ARBA" id="ARBA00023002"/>
    </source>
</evidence>
<accession>A0A8H6ZLN0</accession>
<dbReference type="InterPro" id="IPR002938">
    <property type="entry name" value="FAD-bd"/>
</dbReference>
<evidence type="ECO:0000256" key="3">
    <source>
        <dbReference type="ARBA" id="ARBA00022827"/>
    </source>
</evidence>
<comment type="caution">
    <text evidence="7">The sequence shown here is derived from an EMBL/GenBank/DDBJ whole genome shotgun (WGS) entry which is preliminary data.</text>
</comment>
<evidence type="ECO:0000313" key="7">
    <source>
        <dbReference type="EMBL" id="KAF7420848.1"/>
    </source>
</evidence>
<proteinExistence type="inferred from homology"/>
<dbReference type="PANTHER" id="PTHR43747:SF5">
    <property type="entry name" value="FAD-BINDING DOMAIN-CONTAINING PROTEIN"/>
    <property type="match status" value="1"/>
</dbReference>
<evidence type="ECO:0000256" key="1">
    <source>
        <dbReference type="ARBA" id="ARBA00005706"/>
    </source>
</evidence>
<dbReference type="PANTHER" id="PTHR43747">
    <property type="entry name" value="FAD-BINDING PROTEIN"/>
    <property type="match status" value="1"/>
</dbReference>
<dbReference type="InterPro" id="IPR050816">
    <property type="entry name" value="Flavin-dep_Halogenase_NPB"/>
</dbReference>
<sequence>MASIAVPSASTILVIGGGPGGSYSAAVLAREGFDVVLLEADKFPRYHVGESQLASLRHFLRFIDLEKEFEEFGFQRKDGAGFKLNRHKREGYTDFVSQDPNNFSWNTVRSQADELMLRHASKCGAKVFEETKVTELEFEGSEQSGHPVAALWKQKSGATGRITFSYLVDASGRNGIMSTRYLKNRQFNSLLKNVACWGYWEGTGKYLPGTSRENSPLFEALADESGWAWFIPLHDGTTSVGIVMNQDISNEKKAKAKESGEDSSLVAHYLSELKRAPNVLALIGDGVHIKKSDAPLVSAASDYSYSATSYAGPHYRIVGDAGAFIDPYFSSGVHLAISGGLSAAATICAEMKGGCTSTEAIAWHSAKFFYAALCSRVLIAFLRFMLVVLSAYHQIKSQEAPVLSNKDEDNFDRAFDFFRPSKYRTDWTFIQGNTDVGRKLQGDDLRRTVEFCAKHAYEPSLPEERKELIEKFGDPLRVLPAESAEDSEQVATEKRILKGVAIRKLMRTEDIVHIDNFVADNLLGYKLRLIRGSLGLEKVL</sequence>
<feature type="domain" description="FAD-binding" evidence="6">
    <location>
        <begin position="11"/>
        <end position="177"/>
    </location>
</feature>
<dbReference type="GO" id="GO:0140907">
    <property type="term" value="F:flavin-dependent halogenase activity"/>
    <property type="evidence" value="ECO:0007669"/>
    <property type="project" value="UniProtKB-ARBA"/>
</dbReference>
<dbReference type="Gene3D" id="3.50.50.60">
    <property type="entry name" value="FAD/NAD(P)-binding domain"/>
    <property type="match status" value="1"/>
</dbReference>
<keyword evidence="4" id="KW-0560">Oxidoreductase</keyword>
<keyword evidence="8" id="KW-1185">Reference proteome</keyword>
<dbReference type="OrthoDB" id="3340390at2759"/>
<gene>
    <name evidence="7" type="ORF">PC9H_011366</name>
</gene>
<dbReference type="GO" id="GO:0071949">
    <property type="term" value="F:FAD binding"/>
    <property type="evidence" value="ECO:0007669"/>
    <property type="project" value="InterPro"/>
</dbReference>
<evidence type="ECO:0000313" key="8">
    <source>
        <dbReference type="Proteomes" id="UP000623687"/>
    </source>
</evidence>
<organism evidence="7 8">
    <name type="scientific">Pleurotus ostreatus</name>
    <name type="common">Oyster mushroom</name>
    <name type="synonym">White-rot fungus</name>
    <dbReference type="NCBI Taxonomy" id="5322"/>
    <lineage>
        <taxon>Eukaryota</taxon>
        <taxon>Fungi</taxon>
        <taxon>Dikarya</taxon>
        <taxon>Basidiomycota</taxon>
        <taxon>Agaricomycotina</taxon>
        <taxon>Agaricomycetes</taxon>
        <taxon>Agaricomycetidae</taxon>
        <taxon>Agaricales</taxon>
        <taxon>Pleurotineae</taxon>
        <taxon>Pleurotaceae</taxon>
        <taxon>Pleurotus</taxon>
    </lineage>
</organism>
<dbReference type="EMBL" id="JACETU010000009">
    <property type="protein sequence ID" value="KAF7420848.1"/>
    <property type="molecule type" value="Genomic_DNA"/>
</dbReference>
<comment type="similarity">
    <text evidence="1">Belongs to the flavin-dependent halogenase family.</text>
</comment>
<protein>
    <recommendedName>
        <fullName evidence="6">FAD-binding domain-containing protein</fullName>
    </recommendedName>
</protein>
<dbReference type="InterPro" id="IPR036188">
    <property type="entry name" value="FAD/NAD-bd_sf"/>
</dbReference>
<keyword evidence="3" id="KW-0274">FAD</keyword>
<dbReference type="AlphaFoldDB" id="A0A8H6ZLN0"/>
<dbReference type="VEuPathDB" id="FungiDB:PC9H_011366"/>
<reference evidence="7" key="1">
    <citation type="submission" date="2019-07" db="EMBL/GenBank/DDBJ databases">
        <authorList>
            <person name="Palmer J.M."/>
        </authorList>
    </citation>
    <scope>NUCLEOTIDE SEQUENCE</scope>
    <source>
        <strain evidence="7">PC9</strain>
    </source>
</reference>
<keyword evidence="2" id="KW-0285">Flavoprotein</keyword>
<name>A0A8H6ZLN0_PLEOS</name>
<dbReference type="GO" id="GO:0044550">
    <property type="term" value="P:secondary metabolite biosynthetic process"/>
    <property type="evidence" value="ECO:0007669"/>
    <property type="project" value="UniProtKB-ARBA"/>
</dbReference>
<evidence type="ECO:0000256" key="5">
    <source>
        <dbReference type="ARBA" id="ARBA00049364"/>
    </source>
</evidence>
<dbReference type="Pfam" id="PF01494">
    <property type="entry name" value="FAD_binding_3"/>
    <property type="match status" value="1"/>
</dbReference>
<dbReference type="GeneID" id="59381184"/>
<dbReference type="PRINTS" id="PR00420">
    <property type="entry name" value="RNGMNOXGNASE"/>
</dbReference>
<dbReference type="Proteomes" id="UP000623687">
    <property type="component" value="Unassembled WGS sequence"/>
</dbReference>
<evidence type="ECO:0000259" key="6">
    <source>
        <dbReference type="Pfam" id="PF01494"/>
    </source>
</evidence>
<evidence type="ECO:0000256" key="2">
    <source>
        <dbReference type="ARBA" id="ARBA00022630"/>
    </source>
</evidence>
<dbReference type="SUPFAM" id="SSF51905">
    <property type="entry name" value="FAD/NAD(P)-binding domain"/>
    <property type="match status" value="1"/>
</dbReference>
<dbReference type="RefSeq" id="XP_036626706.1">
    <property type="nucleotide sequence ID" value="XM_036780851.1"/>
</dbReference>